<feature type="transmembrane region" description="Helical" evidence="1">
    <location>
        <begin position="6"/>
        <end position="31"/>
    </location>
</feature>
<keyword evidence="1" id="KW-0812">Transmembrane</keyword>
<dbReference type="Pfam" id="PF10724">
    <property type="entry name" value="DUF2516"/>
    <property type="match status" value="1"/>
</dbReference>
<keyword evidence="1" id="KW-1133">Transmembrane helix</keyword>
<name>A0AAE4C662_9MICC</name>
<dbReference type="RefSeq" id="WP_309849925.1">
    <property type="nucleotide sequence ID" value="NZ_BAAAIU010000042.1"/>
</dbReference>
<feature type="transmembrane region" description="Helical" evidence="1">
    <location>
        <begin position="81"/>
        <end position="102"/>
    </location>
</feature>
<evidence type="ECO:0000313" key="2">
    <source>
        <dbReference type="EMBL" id="MDR6891772.1"/>
    </source>
</evidence>
<gene>
    <name evidence="2" type="ORF">J2S35_000712</name>
</gene>
<dbReference type="Proteomes" id="UP001247307">
    <property type="component" value="Unassembled WGS sequence"/>
</dbReference>
<keyword evidence="1" id="KW-0472">Membrane</keyword>
<dbReference type="AlphaFoldDB" id="A0AAE4C662"/>
<reference evidence="2" key="1">
    <citation type="submission" date="2023-07" db="EMBL/GenBank/DDBJ databases">
        <title>Sequencing the genomes of 1000 actinobacteria strains.</title>
        <authorList>
            <person name="Klenk H.-P."/>
        </authorList>
    </citation>
    <scope>NUCLEOTIDE SEQUENCE</scope>
    <source>
        <strain evidence="2">DSM 13988</strain>
    </source>
</reference>
<accession>A0AAE4C662</accession>
<dbReference type="EMBL" id="JAVDUI010000001">
    <property type="protein sequence ID" value="MDR6891772.1"/>
    <property type="molecule type" value="Genomic_DNA"/>
</dbReference>
<sequence>MTIGTLLVWILQLVHTGLALFAAVVAVMAVLDCARREPRMFEAMGKRTKGFWLAVTGVSALVCVLTLWGAVSAFFGPSGAAGFGGINMFQIIGVTAAGIYLADVKRAVS</sequence>
<comment type="caution">
    <text evidence="2">The sequence shown here is derived from an EMBL/GenBank/DDBJ whole genome shotgun (WGS) entry which is preliminary data.</text>
</comment>
<evidence type="ECO:0000256" key="1">
    <source>
        <dbReference type="SAM" id="Phobius"/>
    </source>
</evidence>
<proteinExistence type="predicted"/>
<organism evidence="2 3">
    <name type="scientific">Falsarthrobacter nasiphocae</name>
    <dbReference type="NCBI Taxonomy" id="189863"/>
    <lineage>
        <taxon>Bacteria</taxon>
        <taxon>Bacillati</taxon>
        <taxon>Actinomycetota</taxon>
        <taxon>Actinomycetes</taxon>
        <taxon>Micrococcales</taxon>
        <taxon>Micrococcaceae</taxon>
        <taxon>Falsarthrobacter</taxon>
    </lineage>
</organism>
<evidence type="ECO:0000313" key="3">
    <source>
        <dbReference type="Proteomes" id="UP001247307"/>
    </source>
</evidence>
<protein>
    <recommendedName>
        <fullName evidence="4">DUF2516 family protein</fullName>
    </recommendedName>
</protein>
<keyword evidence="3" id="KW-1185">Reference proteome</keyword>
<evidence type="ECO:0008006" key="4">
    <source>
        <dbReference type="Google" id="ProtNLM"/>
    </source>
</evidence>
<feature type="transmembrane region" description="Helical" evidence="1">
    <location>
        <begin position="51"/>
        <end position="75"/>
    </location>
</feature>
<dbReference type="InterPro" id="IPR019662">
    <property type="entry name" value="DUF2516"/>
</dbReference>